<organism evidence="2 3">
    <name type="scientific">Ephemerocybe angulata</name>
    <dbReference type="NCBI Taxonomy" id="980116"/>
    <lineage>
        <taxon>Eukaryota</taxon>
        <taxon>Fungi</taxon>
        <taxon>Dikarya</taxon>
        <taxon>Basidiomycota</taxon>
        <taxon>Agaricomycotina</taxon>
        <taxon>Agaricomycetes</taxon>
        <taxon>Agaricomycetidae</taxon>
        <taxon>Agaricales</taxon>
        <taxon>Agaricineae</taxon>
        <taxon>Psathyrellaceae</taxon>
        <taxon>Ephemerocybe</taxon>
    </lineage>
</organism>
<evidence type="ECO:0000256" key="1">
    <source>
        <dbReference type="SAM" id="SignalP"/>
    </source>
</evidence>
<protein>
    <submittedName>
        <fullName evidence="2">Uncharacterized protein</fullName>
    </submittedName>
</protein>
<feature type="chain" id="PRO_5034593078" evidence="1">
    <location>
        <begin position="23"/>
        <end position="125"/>
    </location>
</feature>
<evidence type="ECO:0000313" key="2">
    <source>
        <dbReference type="EMBL" id="KAF6753822.1"/>
    </source>
</evidence>
<evidence type="ECO:0000313" key="3">
    <source>
        <dbReference type="Proteomes" id="UP000521943"/>
    </source>
</evidence>
<keyword evidence="3" id="KW-1185">Reference proteome</keyword>
<feature type="signal peptide" evidence="1">
    <location>
        <begin position="1"/>
        <end position="22"/>
    </location>
</feature>
<dbReference type="EMBL" id="JACGCI010000037">
    <property type="protein sequence ID" value="KAF6753822.1"/>
    <property type="molecule type" value="Genomic_DNA"/>
</dbReference>
<sequence length="125" mass="13660">MRFTSNFTAILALLSSTASVFAVDHLRTSTGPNGVSGGTWTTSNGAVYGNLNVNEGCRTLAVPGMTDFCIDWANRRAHFYFEGQGKRCMRQTTSDSYTCNGGTCHRGEWDEVFCNWRVAGEKEGA</sequence>
<dbReference type="AlphaFoldDB" id="A0A8H6HWY1"/>
<accession>A0A8H6HWY1</accession>
<keyword evidence="1" id="KW-0732">Signal</keyword>
<name>A0A8H6HWY1_9AGAR</name>
<dbReference type="OrthoDB" id="4860686at2759"/>
<dbReference type="Proteomes" id="UP000521943">
    <property type="component" value="Unassembled WGS sequence"/>
</dbReference>
<reference evidence="2 3" key="1">
    <citation type="submission" date="2020-07" db="EMBL/GenBank/DDBJ databases">
        <title>Comparative genomics of pyrophilous fungi reveals a link between fire events and developmental genes.</title>
        <authorList>
            <consortium name="DOE Joint Genome Institute"/>
            <person name="Steindorff A.S."/>
            <person name="Carver A."/>
            <person name="Calhoun S."/>
            <person name="Stillman K."/>
            <person name="Liu H."/>
            <person name="Lipzen A."/>
            <person name="Pangilinan J."/>
            <person name="Labutti K."/>
            <person name="Bruns T.D."/>
            <person name="Grigoriev I.V."/>
        </authorList>
    </citation>
    <scope>NUCLEOTIDE SEQUENCE [LARGE SCALE GENOMIC DNA]</scope>
    <source>
        <strain evidence="2 3">CBS 144469</strain>
    </source>
</reference>
<gene>
    <name evidence="2" type="ORF">DFP72DRAFT_394609</name>
</gene>
<proteinExistence type="predicted"/>
<comment type="caution">
    <text evidence="2">The sequence shown here is derived from an EMBL/GenBank/DDBJ whole genome shotgun (WGS) entry which is preliminary data.</text>
</comment>